<evidence type="ECO:0000313" key="1">
    <source>
        <dbReference type="EMBL" id="TCS79718.1"/>
    </source>
</evidence>
<evidence type="ECO:0000313" key="2">
    <source>
        <dbReference type="Proteomes" id="UP000295188"/>
    </source>
</evidence>
<dbReference type="Proteomes" id="UP000295188">
    <property type="component" value="Unassembled WGS sequence"/>
</dbReference>
<sequence length="553" mass="61607">MDYYLSVLKYPYWKKILAAVMLALFVLNLQSTPAAAKKVKAKVILYVPHDNRPISDKQTAAVAEKAGVVVKVPPEQLLGNRTAPGDPDGLYQWVIDNARDADAAVISSDAFLYGSLVTSRKHDIDRNTVLKRTDHFASIHKSYPNLPIYVFSSIMRTPKNAAASGTEEPSYYQTYGDSIFQYTALLDKDISQGLTNNEEKQMLQFRQNIPRNVMDDWMSRRRKNFDANKSLIELTRNNIINYLVIGCDDNAPLSQTHNERVMLSNVAQGLSSDKFLIAPGVDEMGLLLITRAINKIYSSAPFVAIAYADGYGGATIPSYSDEPIDNSVRSEISLVGGRPTSSIKGASMILLVNTNVSGTTYEASEDVNSAYPRANTNSFINMVQNYLNAKIPVAIGDIAFSNGADNALMDTLLKKDLLFRLNSYAGWNTATNSTGWAVAQGLLSLRMSPENKNQLLVTRYVDDWVYQANVRQTIARMLNIFPGRGTKLSLGDKTGPAQTDAEEMVQIFLEKHMPFLGINSVKIDFPWDRLFESDIQISQNPDEFTKRFFKSYK</sequence>
<organism evidence="1 2">
    <name type="scientific">Pectinatus cerevisiiphilus</name>
    <dbReference type="NCBI Taxonomy" id="86956"/>
    <lineage>
        <taxon>Bacteria</taxon>
        <taxon>Bacillati</taxon>
        <taxon>Bacillota</taxon>
        <taxon>Negativicutes</taxon>
        <taxon>Selenomonadales</taxon>
        <taxon>Selenomonadaceae</taxon>
        <taxon>Pectinatus</taxon>
    </lineage>
</organism>
<dbReference type="EMBL" id="SMAA01000006">
    <property type="protein sequence ID" value="TCS79718.1"/>
    <property type="molecule type" value="Genomic_DNA"/>
</dbReference>
<comment type="caution">
    <text evidence="1">The sequence shown here is derived from an EMBL/GenBank/DDBJ whole genome shotgun (WGS) entry which is preliminary data.</text>
</comment>
<dbReference type="InterPro" id="IPR025394">
    <property type="entry name" value="DUF4127"/>
</dbReference>
<name>A0A4R3K9T9_9FIRM</name>
<dbReference type="Pfam" id="PF13552">
    <property type="entry name" value="DUF4127"/>
    <property type="match status" value="1"/>
</dbReference>
<dbReference type="RefSeq" id="WP_132548820.1">
    <property type="nucleotide sequence ID" value="NZ_SMAA01000006.1"/>
</dbReference>
<reference evidence="1 2" key="1">
    <citation type="submission" date="2019-03" db="EMBL/GenBank/DDBJ databases">
        <title>Genomic Encyclopedia of Type Strains, Phase IV (KMG-IV): sequencing the most valuable type-strain genomes for metagenomic binning, comparative biology and taxonomic classification.</title>
        <authorList>
            <person name="Goeker M."/>
        </authorList>
    </citation>
    <scope>NUCLEOTIDE SEQUENCE [LARGE SCALE GENOMIC DNA]</scope>
    <source>
        <strain evidence="1 2">DSM 20467</strain>
    </source>
</reference>
<dbReference type="OrthoDB" id="9789552at2"/>
<proteinExistence type="predicted"/>
<dbReference type="AlphaFoldDB" id="A0A4R3K9T9"/>
<gene>
    <name evidence="1" type="ORF">EDC37_106134</name>
</gene>
<accession>A0A4R3K9T9</accession>
<keyword evidence="2" id="KW-1185">Reference proteome</keyword>
<protein>
    <submittedName>
        <fullName evidence="1">Uncharacterized protein DUF4127</fullName>
    </submittedName>
</protein>